<dbReference type="PANTHER" id="PTHR45913">
    <property type="entry name" value="EPM2A-INTERACTING PROTEIN 1"/>
    <property type="match status" value="1"/>
</dbReference>
<evidence type="ECO:0000313" key="1">
    <source>
        <dbReference type="EMBL" id="KAJ8035157.1"/>
    </source>
</evidence>
<name>A0A9Q1H4J2_HOLLE</name>
<keyword evidence="2" id="KW-1185">Reference proteome</keyword>
<dbReference type="Proteomes" id="UP001152320">
    <property type="component" value="Chromosome 10"/>
</dbReference>
<gene>
    <name evidence="1" type="ORF">HOLleu_22291</name>
</gene>
<dbReference type="OrthoDB" id="1101576at2759"/>
<organism evidence="1 2">
    <name type="scientific">Holothuria leucospilota</name>
    <name type="common">Black long sea cucumber</name>
    <name type="synonym">Mertensiothuria leucospilota</name>
    <dbReference type="NCBI Taxonomy" id="206669"/>
    <lineage>
        <taxon>Eukaryota</taxon>
        <taxon>Metazoa</taxon>
        <taxon>Echinodermata</taxon>
        <taxon>Eleutherozoa</taxon>
        <taxon>Echinozoa</taxon>
        <taxon>Holothuroidea</taxon>
        <taxon>Aspidochirotacea</taxon>
        <taxon>Aspidochirotida</taxon>
        <taxon>Holothuriidae</taxon>
        <taxon>Holothuria</taxon>
    </lineage>
</organism>
<comment type="caution">
    <text evidence="1">The sequence shown here is derived from an EMBL/GenBank/DDBJ whole genome shotgun (WGS) entry which is preliminary data.</text>
</comment>
<dbReference type="EMBL" id="JAIZAY010000010">
    <property type="protein sequence ID" value="KAJ8035157.1"/>
    <property type="molecule type" value="Genomic_DNA"/>
</dbReference>
<evidence type="ECO:0000313" key="2">
    <source>
        <dbReference type="Proteomes" id="UP001152320"/>
    </source>
</evidence>
<accession>A0A9Q1H4J2</accession>
<reference evidence="1" key="1">
    <citation type="submission" date="2021-10" db="EMBL/GenBank/DDBJ databases">
        <title>Tropical sea cucumber genome reveals ecological adaptation and Cuvierian tubules defense mechanism.</title>
        <authorList>
            <person name="Chen T."/>
        </authorList>
    </citation>
    <scope>NUCLEOTIDE SEQUENCE</scope>
    <source>
        <strain evidence="1">Nanhai2018</strain>
        <tissue evidence="1">Muscle</tissue>
    </source>
</reference>
<dbReference type="PANTHER" id="PTHR45913:SF22">
    <property type="entry name" value="SCAN BOX DOMAIN-CONTAINING PROTEIN"/>
    <property type="match status" value="1"/>
</dbReference>
<proteinExistence type="predicted"/>
<dbReference type="AlphaFoldDB" id="A0A9Q1H4J2"/>
<sequence>MVGRHRGFLALLKNEDPSVFATHCVVHRQHLVAKSLSPSLHASLQIVIKAVNKIKVSAQNDQLFRQLCQGNDELLERLLLHKKLDSVQR</sequence>
<protein>
    <submittedName>
        <fullName evidence="1">SCAN domain-containing protein 3</fullName>
    </submittedName>
</protein>